<evidence type="ECO:0000256" key="1">
    <source>
        <dbReference type="SAM" id="MobiDB-lite"/>
    </source>
</evidence>
<dbReference type="AlphaFoldDB" id="A0A317XNZ7"/>
<dbReference type="OrthoDB" id="3354346at2759"/>
<dbReference type="STRING" id="1882483.A0A317XNZ7"/>
<feature type="transmembrane region" description="Helical" evidence="2">
    <location>
        <begin position="139"/>
        <end position="158"/>
    </location>
</feature>
<feature type="compositionally biased region" description="Polar residues" evidence="1">
    <location>
        <begin position="62"/>
        <end position="98"/>
    </location>
</feature>
<keyword evidence="2" id="KW-0472">Membrane</keyword>
<evidence type="ECO:0000313" key="4">
    <source>
        <dbReference type="Proteomes" id="UP000246740"/>
    </source>
</evidence>
<feature type="region of interest" description="Disordered" evidence="1">
    <location>
        <begin position="1"/>
        <end position="39"/>
    </location>
</feature>
<feature type="compositionally biased region" description="Polar residues" evidence="1">
    <location>
        <begin position="231"/>
        <end position="241"/>
    </location>
</feature>
<dbReference type="InParanoid" id="A0A317XNZ7"/>
<keyword evidence="2" id="KW-0812">Transmembrane</keyword>
<keyword evidence="4" id="KW-1185">Reference proteome</keyword>
<proteinExistence type="predicted"/>
<reference evidence="3 4" key="1">
    <citation type="journal article" date="2018" name="Mol. Biol. Evol.">
        <title>Broad Genomic Sampling Reveals a Smut Pathogenic Ancestry of the Fungal Clade Ustilaginomycotina.</title>
        <authorList>
            <person name="Kijpornyongpan T."/>
            <person name="Mondo S.J."/>
            <person name="Barry K."/>
            <person name="Sandor L."/>
            <person name="Lee J."/>
            <person name="Lipzen A."/>
            <person name="Pangilinan J."/>
            <person name="LaButti K."/>
            <person name="Hainaut M."/>
            <person name="Henrissat B."/>
            <person name="Grigoriev I.V."/>
            <person name="Spatafora J.W."/>
            <person name="Aime M.C."/>
        </authorList>
    </citation>
    <scope>NUCLEOTIDE SEQUENCE [LARGE SCALE GENOMIC DNA]</scope>
    <source>
        <strain evidence="3 4">MCA 3645</strain>
    </source>
</reference>
<keyword evidence="2" id="KW-1133">Transmembrane helix</keyword>
<gene>
    <name evidence="3" type="ORF">BCV70DRAFT_113205</name>
</gene>
<feature type="region of interest" description="Disordered" evidence="1">
    <location>
        <begin position="62"/>
        <end position="112"/>
    </location>
</feature>
<feature type="transmembrane region" description="Helical" evidence="2">
    <location>
        <begin position="506"/>
        <end position="523"/>
    </location>
</feature>
<sequence>MSKPNPQTWRRESDYSLSPTLGVDDITPGAETPLAHSDSEDRMAYLRSMSYVHMSSSGRFGTYSSVDSRRSSTLNGGTLVANSPTPTDYASSEDISGKNNKKHSPLRDSNSWDGQDGGFGALSNASTMIRKMKYGRLRYIDGLRLLAAIIALTSTVIATTSTKWAVGSSILHPFNSNFGLVLFLAISGRTLGLPWLLSRKDALKTAKDTAAKAKAAKAAKTAPAPKKLSDEPSSGKSTPTTLVEKPGTPSSTRSVTDEINAPDFELFGMAMLARPFRFLLPILFVTGIQYGVCEATGLYPSNANFETLIGTRPGWCFPDASQWIVAATNLFVTEDRPTQLQNETGALFFLPWLFQNSYYLYGLTMIVTILQKDTRVSFLALLAFLSWTTLSYIAPAILGLMVAELDVSGQIRKVRKGNKLISLGLQALIAVVFLLLLLVPQIRNPIDTGLSAIQVLRPSSQNDANIYGVIRFSDVICSTLLLLFIEFSQLSQKVLSFAPISMMGQQIAAAIVAIHGIVLWSIMPRVFPMASDTSATSGAASNLVGIWALTLLITLALSIFFRLVIEIPSEILGRAALIFFYGQDKMQQLSNISLHHVERAKNSGYLLPIPSLGNPMAKLGLTKIPWSA</sequence>
<dbReference type="EMBL" id="KZ819194">
    <property type="protein sequence ID" value="PWY99811.1"/>
    <property type="molecule type" value="Genomic_DNA"/>
</dbReference>
<evidence type="ECO:0000313" key="3">
    <source>
        <dbReference type="EMBL" id="PWY99811.1"/>
    </source>
</evidence>
<feature type="transmembrane region" description="Helical" evidence="2">
    <location>
        <begin position="420"/>
        <end position="439"/>
    </location>
</feature>
<accession>A0A317XNZ7</accession>
<feature type="transmembrane region" description="Helical" evidence="2">
    <location>
        <begin position="178"/>
        <end position="197"/>
    </location>
</feature>
<feature type="transmembrane region" description="Helical" evidence="2">
    <location>
        <begin position="543"/>
        <end position="565"/>
    </location>
</feature>
<protein>
    <submittedName>
        <fullName evidence="3">Uncharacterized protein</fullName>
    </submittedName>
</protein>
<feature type="region of interest" description="Disordered" evidence="1">
    <location>
        <begin position="216"/>
        <end position="256"/>
    </location>
</feature>
<feature type="transmembrane region" description="Helical" evidence="2">
    <location>
        <begin position="466"/>
        <end position="485"/>
    </location>
</feature>
<evidence type="ECO:0000256" key="2">
    <source>
        <dbReference type="SAM" id="Phobius"/>
    </source>
</evidence>
<feature type="compositionally biased region" description="Low complexity" evidence="1">
    <location>
        <begin position="216"/>
        <end position="226"/>
    </location>
</feature>
<name>A0A317XNZ7_9BASI</name>
<organism evidence="3 4">
    <name type="scientific">Testicularia cyperi</name>
    <dbReference type="NCBI Taxonomy" id="1882483"/>
    <lineage>
        <taxon>Eukaryota</taxon>
        <taxon>Fungi</taxon>
        <taxon>Dikarya</taxon>
        <taxon>Basidiomycota</taxon>
        <taxon>Ustilaginomycotina</taxon>
        <taxon>Ustilaginomycetes</taxon>
        <taxon>Ustilaginales</taxon>
        <taxon>Anthracoideaceae</taxon>
        <taxon>Testicularia</taxon>
    </lineage>
</organism>
<feature type="transmembrane region" description="Helical" evidence="2">
    <location>
        <begin position="346"/>
        <end position="370"/>
    </location>
</feature>
<dbReference type="Proteomes" id="UP000246740">
    <property type="component" value="Unassembled WGS sequence"/>
</dbReference>
<feature type="transmembrane region" description="Helical" evidence="2">
    <location>
        <begin position="376"/>
        <end position="400"/>
    </location>
</feature>